<evidence type="ECO:0000313" key="2">
    <source>
        <dbReference type="EMBL" id="NVK78071.1"/>
    </source>
</evidence>
<dbReference type="EMBL" id="JABBXF010000018">
    <property type="protein sequence ID" value="NVK78071.1"/>
    <property type="molecule type" value="Genomic_DNA"/>
</dbReference>
<dbReference type="CDD" id="cd00093">
    <property type="entry name" value="HTH_XRE"/>
    <property type="match status" value="1"/>
</dbReference>
<dbReference type="Proteomes" id="UP000587462">
    <property type="component" value="Unassembled WGS sequence"/>
</dbReference>
<dbReference type="SUPFAM" id="SSF47413">
    <property type="entry name" value="lambda repressor-like DNA-binding domains"/>
    <property type="match status" value="1"/>
</dbReference>
<sequence length="276" mass="30877">MARPGRELNPDRSARDLFGAELRRHRERAGLSLEKLAKVIRYSRSHLARIEAAECLPPPGLAEALDAEFGTGSLFVALYKIAQREAHPDKYRRGRELEAKVRCIKEYAGCFVPGLMQTADYARALFRTGDPTRSEEKVEEMVALRMSRQALLQADRPPELSYILDEAVLRRPVGGSDIWRDQLAALAAVASSRTHLVQVLPFNHGEHPLMGGHLTLFISESGATVAYEETISTMEFLEDPIRVARHRRAYEMLSACALSPIDSAAFIKTVIEEIPR</sequence>
<organism evidence="2 3">
    <name type="scientific">Streptomyces morookaense</name>
    <name type="common">Streptoverticillium morookaense</name>
    <dbReference type="NCBI Taxonomy" id="1970"/>
    <lineage>
        <taxon>Bacteria</taxon>
        <taxon>Bacillati</taxon>
        <taxon>Actinomycetota</taxon>
        <taxon>Actinomycetes</taxon>
        <taxon>Kitasatosporales</taxon>
        <taxon>Streptomycetaceae</taxon>
        <taxon>Streptomyces</taxon>
    </lineage>
</organism>
<dbReference type="GO" id="GO:0003677">
    <property type="term" value="F:DNA binding"/>
    <property type="evidence" value="ECO:0007669"/>
    <property type="project" value="InterPro"/>
</dbReference>
<accession>A0A7Y7B3S9</accession>
<dbReference type="Gene3D" id="1.10.260.40">
    <property type="entry name" value="lambda repressor-like DNA-binding domains"/>
    <property type="match status" value="1"/>
</dbReference>
<dbReference type="PROSITE" id="PS50943">
    <property type="entry name" value="HTH_CROC1"/>
    <property type="match status" value="1"/>
</dbReference>
<proteinExistence type="predicted"/>
<dbReference type="InterPro" id="IPR043917">
    <property type="entry name" value="DUF5753"/>
</dbReference>
<dbReference type="InterPro" id="IPR001387">
    <property type="entry name" value="Cro/C1-type_HTH"/>
</dbReference>
<dbReference type="Pfam" id="PF19054">
    <property type="entry name" value="DUF5753"/>
    <property type="match status" value="1"/>
</dbReference>
<dbReference type="SMART" id="SM00530">
    <property type="entry name" value="HTH_XRE"/>
    <property type="match status" value="1"/>
</dbReference>
<comment type="caution">
    <text evidence="2">The sequence shown here is derived from an EMBL/GenBank/DDBJ whole genome shotgun (WGS) entry which is preliminary data.</text>
</comment>
<keyword evidence="3" id="KW-1185">Reference proteome</keyword>
<evidence type="ECO:0000259" key="1">
    <source>
        <dbReference type="PROSITE" id="PS50943"/>
    </source>
</evidence>
<name>A0A7Y7B3S9_STRMO</name>
<feature type="domain" description="HTH cro/C1-type" evidence="1">
    <location>
        <begin position="22"/>
        <end position="75"/>
    </location>
</feature>
<dbReference type="AlphaFoldDB" id="A0A7Y7B3S9"/>
<protein>
    <submittedName>
        <fullName evidence="2">Helix-turn-helix domain-containing protein</fullName>
    </submittedName>
</protein>
<dbReference type="Pfam" id="PF13560">
    <property type="entry name" value="HTH_31"/>
    <property type="match status" value="1"/>
</dbReference>
<evidence type="ECO:0000313" key="3">
    <source>
        <dbReference type="Proteomes" id="UP000587462"/>
    </source>
</evidence>
<gene>
    <name evidence="2" type="ORF">HG542_10390</name>
</gene>
<dbReference type="InterPro" id="IPR010982">
    <property type="entry name" value="Lambda_DNA-bd_dom_sf"/>
</dbReference>
<reference evidence="2 3" key="1">
    <citation type="submission" date="2020-04" db="EMBL/GenBank/DDBJ databases">
        <title>Draft Genome Sequence of Streptomyces morookaense DSM 40503, an 8-azaguanine-producing strain.</title>
        <authorList>
            <person name="Qi J."/>
            <person name="Gao J.-M."/>
        </authorList>
    </citation>
    <scope>NUCLEOTIDE SEQUENCE [LARGE SCALE GENOMIC DNA]</scope>
    <source>
        <strain evidence="2 3">DSM 40503</strain>
    </source>
</reference>